<feature type="non-terminal residue" evidence="2">
    <location>
        <position position="1"/>
    </location>
</feature>
<dbReference type="AlphaFoldDB" id="G1K0T9"/>
<sequence length="100" mass="11445">GKRANFLHCRKVIIGDFDGQMCELKANNSWIPSPSRKELLIHRMIGPEKRGIPGRPCTGSGSDKKGYGKTNVYKAHSERVGRRKKKFKALKYFRFQNSHV</sequence>
<evidence type="ECO:0000313" key="2">
    <source>
        <dbReference type="EMBL" id="AEL79400.1"/>
    </source>
</evidence>
<reference evidence="2" key="1">
    <citation type="journal article" date="2011" name="Insect Biochem. Mol. Biol.">
        <title>Transcriptome and gene expression profile of ovarian follicle tissue of the triatomine bug Rhodnius prolixus.</title>
        <authorList>
            <person name="Medeiros M.N."/>
            <person name="Logullo R."/>
            <person name="Ramos I.B."/>
            <person name="Sorgine M.H."/>
            <person name="Paiva-Silva G.O."/>
            <person name="Mesquita R.D."/>
            <person name="Machado E.A."/>
            <person name="Coutinho M.A."/>
            <person name="Masuda H."/>
            <person name="Capurro M.L."/>
            <person name="Ribeiro J.M."/>
            <person name="Cardoso Braz G.R."/>
            <person name="Oliveira P.L."/>
        </authorList>
    </citation>
    <scope>NUCLEOTIDE SEQUENCE</scope>
    <source>
        <tissue evidence="2">Ovary</tissue>
    </source>
</reference>
<protein>
    <submittedName>
        <fullName evidence="2">Uncharacterized protein</fullName>
    </submittedName>
</protein>
<dbReference type="EMBL" id="JO495171">
    <property type="protein sequence ID" value="AEL79400.1"/>
    <property type="molecule type" value="mRNA"/>
</dbReference>
<accession>G1K0T9</accession>
<evidence type="ECO:0000256" key="1">
    <source>
        <dbReference type="SAM" id="MobiDB-lite"/>
    </source>
</evidence>
<name>G1K0T9_RHOPR</name>
<feature type="region of interest" description="Disordered" evidence="1">
    <location>
        <begin position="49"/>
        <end position="69"/>
    </location>
</feature>
<organism evidence="2">
    <name type="scientific">Rhodnius prolixus</name>
    <name type="common">Triatomid bug</name>
    <dbReference type="NCBI Taxonomy" id="13249"/>
    <lineage>
        <taxon>Eukaryota</taxon>
        <taxon>Metazoa</taxon>
        <taxon>Ecdysozoa</taxon>
        <taxon>Arthropoda</taxon>
        <taxon>Hexapoda</taxon>
        <taxon>Insecta</taxon>
        <taxon>Pterygota</taxon>
        <taxon>Neoptera</taxon>
        <taxon>Paraneoptera</taxon>
        <taxon>Hemiptera</taxon>
        <taxon>Heteroptera</taxon>
        <taxon>Panheteroptera</taxon>
        <taxon>Cimicomorpha</taxon>
        <taxon>Reduviidae</taxon>
        <taxon>Triatominae</taxon>
        <taxon>Rhodnius</taxon>
    </lineage>
</organism>
<proteinExistence type="evidence at transcript level"/>